<dbReference type="PATRIC" id="fig|869279.4.peg.348"/>
<dbReference type="STRING" id="869279.SE15_01740"/>
<evidence type="ECO:0000256" key="4">
    <source>
        <dbReference type="ARBA" id="ARBA00022692"/>
    </source>
</evidence>
<feature type="transmembrane region" description="Helical" evidence="7">
    <location>
        <begin position="409"/>
        <end position="432"/>
    </location>
</feature>
<protein>
    <recommendedName>
        <fullName evidence="8">Major facilitator superfamily (MFS) profile domain-containing protein</fullName>
    </recommendedName>
</protein>
<name>A0A0P6XWW3_9CHLR</name>
<dbReference type="PROSITE" id="PS50850">
    <property type="entry name" value="MFS"/>
    <property type="match status" value="1"/>
</dbReference>
<dbReference type="RefSeq" id="WP_054520377.1">
    <property type="nucleotide sequence ID" value="NZ_LGKO01000002.1"/>
</dbReference>
<keyword evidence="4 7" id="KW-0812">Transmembrane</keyword>
<evidence type="ECO:0000256" key="1">
    <source>
        <dbReference type="ARBA" id="ARBA00004651"/>
    </source>
</evidence>
<feature type="transmembrane region" description="Helical" evidence="7">
    <location>
        <begin position="349"/>
        <end position="372"/>
    </location>
</feature>
<feature type="transmembrane region" description="Helical" evidence="7">
    <location>
        <begin position="324"/>
        <end position="343"/>
    </location>
</feature>
<dbReference type="PANTHER" id="PTHR23513:SF11">
    <property type="entry name" value="STAPHYLOFERRIN A TRANSPORTER"/>
    <property type="match status" value="1"/>
</dbReference>
<sequence length="441" mass="47398">MSITALQGRKYLRWFLNRTFRALRHRNYRLWFVGQSISLIGTWMQAVAQQVLVYRLTGSAAALGMVNFVALIPLMPFSLWGGAVADRLPKRQVVLMAQVVMMVQAFVLAGLTWSGQVRIGHIYVLAFILGAANAVDMPARQAMTVELVEGKEDLTNAIGLNSAMFNLARAVGPAVAGGLVATVGEAVAFFINALTFLAVIASLLAMRNLPYVYNGSIETRDGAYLWQGLRFALGQEIPRLLVALVALSALLSMPYSTLMPVFAQDILLKSARPVVAALCEGPLEVFSCRAPEALPLGLLLTAVGVGAVLAALTVSSFSSRTQRGAWLTLGSLGFPATLIAFAFSRSFLLSLGLMFLVGWFFVLQNALANTLLQLHTPDAFRGRVMAVYTMTVQGMMRLGGLQAGLMADWLGAPLAIGLGALVSLTFSALVAFRRPVLRSLG</sequence>
<feature type="transmembrane region" description="Helical" evidence="7">
    <location>
        <begin position="93"/>
        <end position="113"/>
    </location>
</feature>
<dbReference type="SUPFAM" id="SSF103473">
    <property type="entry name" value="MFS general substrate transporter"/>
    <property type="match status" value="1"/>
</dbReference>
<dbReference type="GO" id="GO:0022857">
    <property type="term" value="F:transmembrane transporter activity"/>
    <property type="evidence" value="ECO:0007669"/>
    <property type="project" value="InterPro"/>
</dbReference>
<evidence type="ECO:0000256" key="2">
    <source>
        <dbReference type="ARBA" id="ARBA00022448"/>
    </source>
</evidence>
<evidence type="ECO:0000313" key="9">
    <source>
        <dbReference type="EMBL" id="KPL83953.1"/>
    </source>
</evidence>
<dbReference type="Gene3D" id="1.20.1250.20">
    <property type="entry name" value="MFS general substrate transporter like domains"/>
    <property type="match status" value="1"/>
</dbReference>
<feature type="transmembrane region" description="Helical" evidence="7">
    <location>
        <begin position="384"/>
        <end position="403"/>
    </location>
</feature>
<organism evidence="9 10">
    <name type="scientific">Thermanaerothrix daxensis</name>
    <dbReference type="NCBI Taxonomy" id="869279"/>
    <lineage>
        <taxon>Bacteria</taxon>
        <taxon>Bacillati</taxon>
        <taxon>Chloroflexota</taxon>
        <taxon>Anaerolineae</taxon>
        <taxon>Anaerolineales</taxon>
        <taxon>Anaerolineaceae</taxon>
        <taxon>Thermanaerothrix</taxon>
    </lineage>
</organism>
<evidence type="ECO:0000313" key="10">
    <source>
        <dbReference type="Proteomes" id="UP000050544"/>
    </source>
</evidence>
<comment type="subcellular location">
    <subcellularLocation>
        <location evidence="1">Cell membrane</location>
        <topology evidence="1">Multi-pass membrane protein</topology>
    </subcellularLocation>
</comment>
<dbReference type="InterPro" id="IPR036259">
    <property type="entry name" value="MFS_trans_sf"/>
</dbReference>
<evidence type="ECO:0000256" key="7">
    <source>
        <dbReference type="SAM" id="Phobius"/>
    </source>
</evidence>
<dbReference type="EMBL" id="LGKO01000002">
    <property type="protein sequence ID" value="KPL83953.1"/>
    <property type="molecule type" value="Genomic_DNA"/>
</dbReference>
<evidence type="ECO:0000256" key="3">
    <source>
        <dbReference type="ARBA" id="ARBA00022475"/>
    </source>
</evidence>
<feature type="domain" description="Major facilitator superfamily (MFS) profile" evidence="8">
    <location>
        <begin position="1"/>
        <end position="435"/>
    </location>
</feature>
<keyword evidence="6 7" id="KW-0472">Membrane</keyword>
<dbReference type="CDD" id="cd06173">
    <property type="entry name" value="MFS_MefA_like"/>
    <property type="match status" value="1"/>
</dbReference>
<keyword evidence="2" id="KW-0813">Transport</keyword>
<feature type="transmembrane region" description="Helical" evidence="7">
    <location>
        <begin position="186"/>
        <end position="206"/>
    </location>
</feature>
<dbReference type="Proteomes" id="UP000050544">
    <property type="component" value="Unassembled WGS sequence"/>
</dbReference>
<dbReference type="OrthoDB" id="9775268at2"/>
<dbReference type="AlphaFoldDB" id="A0A0P6XWW3"/>
<feature type="transmembrane region" description="Helical" evidence="7">
    <location>
        <begin position="293"/>
        <end position="312"/>
    </location>
</feature>
<dbReference type="GO" id="GO:0005886">
    <property type="term" value="C:plasma membrane"/>
    <property type="evidence" value="ECO:0007669"/>
    <property type="project" value="UniProtKB-SubCell"/>
</dbReference>
<accession>A0A0P6XWW3</accession>
<proteinExistence type="predicted"/>
<gene>
    <name evidence="9" type="ORF">SE15_01740</name>
</gene>
<feature type="transmembrane region" description="Helical" evidence="7">
    <location>
        <begin position="240"/>
        <end position="263"/>
    </location>
</feature>
<feature type="transmembrane region" description="Helical" evidence="7">
    <location>
        <begin position="60"/>
        <end position="81"/>
    </location>
</feature>
<reference evidence="9 10" key="1">
    <citation type="submission" date="2015-07" db="EMBL/GenBank/DDBJ databases">
        <title>Whole genome sequence of Thermanaerothrix daxensis DSM 23592.</title>
        <authorList>
            <person name="Hemp J."/>
            <person name="Ward L.M."/>
            <person name="Pace L.A."/>
            <person name="Fischer W.W."/>
        </authorList>
    </citation>
    <scope>NUCLEOTIDE SEQUENCE [LARGE SCALE GENOMIC DNA]</scope>
    <source>
        <strain evidence="9 10">GNS-1</strain>
    </source>
</reference>
<evidence type="ECO:0000256" key="5">
    <source>
        <dbReference type="ARBA" id="ARBA00022989"/>
    </source>
</evidence>
<feature type="transmembrane region" description="Helical" evidence="7">
    <location>
        <begin position="28"/>
        <end position="48"/>
    </location>
</feature>
<comment type="caution">
    <text evidence="9">The sequence shown here is derived from an EMBL/GenBank/DDBJ whole genome shotgun (WGS) entry which is preliminary data.</text>
</comment>
<keyword evidence="5 7" id="KW-1133">Transmembrane helix</keyword>
<keyword evidence="10" id="KW-1185">Reference proteome</keyword>
<dbReference type="InterPro" id="IPR020846">
    <property type="entry name" value="MFS_dom"/>
</dbReference>
<dbReference type="InterPro" id="IPR010290">
    <property type="entry name" value="TM_effector"/>
</dbReference>
<evidence type="ECO:0000256" key="6">
    <source>
        <dbReference type="ARBA" id="ARBA00023136"/>
    </source>
</evidence>
<keyword evidence="3" id="KW-1003">Cell membrane</keyword>
<dbReference type="PANTHER" id="PTHR23513">
    <property type="entry name" value="INTEGRAL MEMBRANE EFFLUX PROTEIN-RELATED"/>
    <property type="match status" value="1"/>
</dbReference>
<evidence type="ECO:0000259" key="8">
    <source>
        <dbReference type="PROSITE" id="PS50850"/>
    </source>
</evidence>
<dbReference type="Pfam" id="PF05977">
    <property type="entry name" value="MFS_3"/>
    <property type="match status" value="1"/>
</dbReference>